<evidence type="ECO:0000256" key="1">
    <source>
        <dbReference type="ARBA" id="ARBA00008791"/>
    </source>
</evidence>
<accession>A0A1I2X6F9</accession>
<dbReference type="AlphaFoldDB" id="A0A1I2X6F9"/>
<dbReference type="PRINTS" id="PR01438">
    <property type="entry name" value="UNVRSLSTRESS"/>
</dbReference>
<proteinExistence type="inferred from homology"/>
<name>A0A1I2X6F9_9BACT</name>
<dbReference type="Pfam" id="PF00582">
    <property type="entry name" value="Usp"/>
    <property type="match status" value="1"/>
</dbReference>
<evidence type="ECO:0000313" key="4">
    <source>
        <dbReference type="Proteomes" id="UP000198724"/>
    </source>
</evidence>
<gene>
    <name evidence="3" type="ORF">SAMN05421739_105339</name>
</gene>
<dbReference type="Gene3D" id="3.40.50.12370">
    <property type="match status" value="1"/>
</dbReference>
<organism evidence="3 4">
    <name type="scientific">Pontibacter chinhatensis</name>
    <dbReference type="NCBI Taxonomy" id="1436961"/>
    <lineage>
        <taxon>Bacteria</taxon>
        <taxon>Pseudomonadati</taxon>
        <taxon>Bacteroidota</taxon>
        <taxon>Cytophagia</taxon>
        <taxon>Cytophagales</taxon>
        <taxon>Hymenobacteraceae</taxon>
        <taxon>Pontibacter</taxon>
    </lineage>
</organism>
<dbReference type="EMBL" id="FOOT01000005">
    <property type="protein sequence ID" value="SFH07551.1"/>
    <property type="molecule type" value="Genomic_DNA"/>
</dbReference>
<dbReference type="InterPro" id="IPR006015">
    <property type="entry name" value="Universal_stress_UspA"/>
</dbReference>
<dbReference type="PANTHER" id="PTHR46268:SF6">
    <property type="entry name" value="UNIVERSAL STRESS PROTEIN UP12"/>
    <property type="match status" value="1"/>
</dbReference>
<feature type="domain" description="UspA" evidence="2">
    <location>
        <begin position="1"/>
        <end position="136"/>
    </location>
</feature>
<dbReference type="OrthoDB" id="1522603at2"/>
<dbReference type="PANTHER" id="PTHR46268">
    <property type="entry name" value="STRESS RESPONSE PROTEIN NHAX"/>
    <property type="match status" value="1"/>
</dbReference>
<reference evidence="4" key="1">
    <citation type="submission" date="2016-10" db="EMBL/GenBank/DDBJ databases">
        <authorList>
            <person name="Varghese N."/>
            <person name="Submissions S."/>
        </authorList>
    </citation>
    <scope>NUCLEOTIDE SEQUENCE [LARGE SCALE GENOMIC DNA]</scope>
    <source>
        <strain evidence="4">LP51</strain>
    </source>
</reference>
<dbReference type="RefSeq" id="WP_092103655.1">
    <property type="nucleotide sequence ID" value="NZ_FOOT01000005.1"/>
</dbReference>
<comment type="similarity">
    <text evidence="1">Belongs to the universal stress protein A family.</text>
</comment>
<keyword evidence="4" id="KW-1185">Reference proteome</keyword>
<evidence type="ECO:0000313" key="3">
    <source>
        <dbReference type="EMBL" id="SFH07551.1"/>
    </source>
</evidence>
<dbReference type="CDD" id="cd00293">
    <property type="entry name" value="USP-like"/>
    <property type="match status" value="1"/>
</dbReference>
<evidence type="ECO:0000259" key="2">
    <source>
        <dbReference type="Pfam" id="PF00582"/>
    </source>
</evidence>
<protein>
    <submittedName>
        <fullName evidence="3">Nucleotide-binding universal stress protein, UspA family</fullName>
    </submittedName>
</protein>
<dbReference type="SUPFAM" id="SSF52402">
    <property type="entry name" value="Adenine nucleotide alpha hydrolases-like"/>
    <property type="match status" value="2"/>
</dbReference>
<dbReference type="InterPro" id="IPR006016">
    <property type="entry name" value="UspA"/>
</dbReference>
<sequence length="286" mass="31790">MKTLLVPIDFSDNSLRAFEYAVELAARSESEILLLHSVEDASLLSSLNTDKMDEKKSAAQQKLEAMVATLNREDVLVRFEVKDGGAVGEIVEAIEENNVTLVVMGTGGAKNFSRKVFGTTTEAIAKQGLCPVLAIPEGAEIRPIEHIVYAADFENGDQVTTMQLLNLKELLNATITFLHIKSDSQPDYIDDEYIKSNLVAQFPEAELNFVEIANKDVAEGISNYVQSNETSLVAFTILNRMFWERIFHSSVTSRLLQTLRIPMLALPENGNLLNLRRKERSEAGRV</sequence>
<dbReference type="Proteomes" id="UP000198724">
    <property type="component" value="Unassembled WGS sequence"/>
</dbReference>